<reference evidence="2 3" key="1">
    <citation type="submission" date="2018-05" db="EMBL/GenBank/DDBJ databases">
        <title>Micromonosporas from Atacama Desert.</title>
        <authorList>
            <person name="Carro L."/>
            <person name="Golinska P."/>
            <person name="Klenk H.-P."/>
            <person name="Goodfellow M."/>
        </authorList>
    </citation>
    <scope>NUCLEOTIDE SEQUENCE [LARGE SCALE GENOMIC DNA]</scope>
    <source>
        <strain evidence="2 3">4G51</strain>
    </source>
</reference>
<evidence type="ECO:0000313" key="3">
    <source>
        <dbReference type="Proteomes" id="UP000246050"/>
    </source>
</evidence>
<feature type="region of interest" description="Disordered" evidence="1">
    <location>
        <begin position="77"/>
        <end position="109"/>
    </location>
</feature>
<evidence type="ECO:0000256" key="1">
    <source>
        <dbReference type="SAM" id="MobiDB-lite"/>
    </source>
</evidence>
<dbReference type="Proteomes" id="UP000246050">
    <property type="component" value="Unassembled WGS sequence"/>
</dbReference>
<gene>
    <name evidence="2" type="ORF">DKT69_22695</name>
</gene>
<dbReference type="AlphaFoldDB" id="A0A317DIZ9"/>
<dbReference type="OrthoDB" id="4774211at2"/>
<proteinExistence type="predicted"/>
<organism evidence="2 3">
    <name type="scientific">Micromonospora sicca</name>
    <dbReference type="NCBI Taxonomy" id="2202420"/>
    <lineage>
        <taxon>Bacteria</taxon>
        <taxon>Bacillati</taxon>
        <taxon>Actinomycetota</taxon>
        <taxon>Actinomycetes</taxon>
        <taxon>Micromonosporales</taxon>
        <taxon>Micromonosporaceae</taxon>
        <taxon>Micromonospora</taxon>
    </lineage>
</organism>
<protein>
    <submittedName>
        <fullName evidence="2">Uncharacterized protein</fullName>
    </submittedName>
</protein>
<evidence type="ECO:0000313" key="2">
    <source>
        <dbReference type="EMBL" id="PWR12845.1"/>
    </source>
</evidence>
<sequence length="109" mass="11140">MTDGGRAATTGRPPAAAVTRQEAFMLIDCDRCGIRGAGCSGCLVTALLDTGAPAADLGAAEHRAIEVFARAGFEVEVLPPPSAARPRSVGAGGGRSRRRRPGRPERGGQ</sequence>
<accession>A0A317DIZ9</accession>
<dbReference type="EMBL" id="QGKS01000280">
    <property type="protein sequence ID" value="PWR12845.1"/>
    <property type="molecule type" value="Genomic_DNA"/>
</dbReference>
<comment type="caution">
    <text evidence="2">The sequence shown here is derived from an EMBL/GenBank/DDBJ whole genome shotgun (WGS) entry which is preliminary data.</text>
</comment>
<name>A0A317DIZ9_9ACTN</name>